<dbReference type="EMBL" id="DWVP01000001">
    <property type="protein sequence ID" value="HJC84024.1"/>
    <property type="molecule type" value="Genomic_DNA"/>
</dbReference>
<reference evidence="2" key="2">
    <citation type="submission" date="2021-04" db="EMBL/GenBank/DDBJ databases">
        <authorList>
            <person name="Gilroy R."/>
        </authorList>
    </citation>
    <scope>NUCLEOTIDE SEQUENCE</scope>
    <source>
        <strain evidence="2">ChiHjej13B12-4958</strain>
    </source>
</reference>
<accession>A0A9D2QAM6</accession>
<gene>
    <name evidence="2" type="ORF">H9751_00420</name>
</gene>
<organism evidence="2 3">
    <name type="scientific">Candidatus Corynebacterium faecigallinarum</name>
    <dbReference type="NCBI Taxonomy" id="2838528"/>
    <lineage>
        <taxon>Bacteria</taxon>
        <taxon>Bacillati</taxon>
        <taxon>Actinomycetota</taxon>
        <taxon>Actinomycetes</taxon>
        <taxon>Mycobacteriales</taxon>
        <taxon>Corynebacteriaceae</taxon>
        <taxon>Corynebacterium</taxon>
    </lineage>
</organism>
<evidence type="ECO:0000256" key="1">
    <source>
        <dbReference type="SAM" id="MobiDB-lite"/>
    </source>
</evidence>
<comment type="caution">
    <text evidence="2">The sequence shown here is derived from an EMBL/GenBank/DDBJ whole genome shotgun (WGS) entry which is preliminary data.</text>
</comment>
<feature type="region of interest" description="Disordered" evidence="1">
    <location>
        <begin position="189"/>
        <end position="210"/>
    </location>
</feature>
<feature type="compositionally biased region" description="Acidic residues" evidence="1">
    <location>
        <begin position="200"/>
        <end position="210"/>
    </location>
</feature>
<evidence type="ECO:0000313" key="2">
    <source>
        <dbReference type="EMBL" id="HJC84024.1"/>
    </source>
</evidence>
<dbReference type="AlphaFoldDB" id="A0A9D2QAM6"/>
<sequence length="210" mass="21764">MNGFVIAAQLTEGGTGDYSADGADGADGAAAYGGAAQWRVRVLKRSVPDGLESLVRDLRALRSAGVLVGMVCVEDDWCALVRPAPGGATMLLGDASVVVEDDDEPGIDLARDILDELDVDGPTDEDIDDADDPDAPWPEGDFDMLSDLGVGEQVVSVIFDDGEILASDQLLRVAEELGFDEELAEVLDDLGYGSDGSDGGGDDDGDGGAW</sequence>
<name>A0A9D2QAM6_9CORY</name>
<proteinExistence type="predicted"/>
<dbReference type="Proteomes" id="UP000823858">
    <property type="component" value="Unassembled WGS sequence"/>
</dbReference>
<reference evidence="2" key="1">
    <citation type="journal article" date="2021" name="PeerJ">
        <title>Extensive microbial diversity within the chicken gut microbiome revealed by metagenomics and culture.</title>
        <authorList>
            <person name="Gilroy R."/>
            <person name="Ravi A."/>
            <person name="Getino M."/>
            <person name="Pursley I."/>
            <person name="Horton D.L."/>
            <person name="Alikhan N.F."/>
            <person name="Baker D."/>
            <person name="Gharbi K."/>
            <person name="Hall N."/>
            <person name="Watson M."/>
            <person name="Adriaenssens E.M."/>
            <person name="Foster-Nyarko E."/>
            <person name="Jarju S."/>
            <person name="Secka A."/>
            <person name="Antonio M."/>
            <person name="Oren A."/>
            <person name="Chaudhuri R.R."/>
            <person name="La Ragione R."/>
            <person name="Hildebrand F."/>
            <person name="Pallen M.J."/>
        </authorList>
    </citation>
    <scope>NUCLEOTIDE SEQUENCE</scope>
    <source>
        <strain evidence="2">ChiHjej13B12-4958</strain>
    </source>
</reference>
<protein>
    <submittedName>
        <fullName evidence="2">tRNA adenosine deaminase-associated protein</fullName>
    </submittedName>
</protein>
<dbReference type="NCBIfam" id="TIGR03941">
    <property type="entry name" value="tRNA_deam_assoc"/>
    <property type="match status" value="1"/>
</dbReference>
<feature type="region of interest" description="Disordered" evidence="1">
    <location>
        <begin position="118"/>
        <end position="140"/>
    </location>
</feature>
<evidence type="ECO:0000313" key="3">
    <source>
        <dbReference type="Proteomes" id="UP000823858"/>
    </source>
</evidence>
<dbReference type="InterPro" id="IPR023869">
    <property type="entry name" value="tRNA_Adeno_NH3ase_assoc_put"/>
</dbReference>